<dbReference type="OrthoDB" id="2370752at2759"/>
<evidence type="ECO:0000256" key="1">
    <source>
        <dbReference type="ARBA" id="ARBA00009981"/>
    </source>
</evidence>
<sequence>RKHAENNDGGDGRGVEKYLSEELDEPMKKTENIVLAENKKAKIAEVRQLEENQELEKVKHDPLPKTTIPENFELNWVNKNTYFVLSPTQLEKIKKTAEQKLNLESNPGMEQLNPLTGLIEQETAADKVGIPLAPEPMFYAKYLLEKLGPKIAIMVKGAEYSKELDLLLPQLESLGGKGRIIILSETALTEVIDFAPTGLFWRCHAALIEHSKLVLELAKLGLPQISSFESLFIAGDKSFLAILKERDTTGTIPKTYVLSKNNLAQNLSWLEKDQTVLKPGDLARGEGILFGKNFTNEEWEKKIRKAMSSNEEWILQKLCYLSKTKDGKYQDIVVFLADGVVRGISSRVSDHEIVNIAQGGNRQAVVLDFENYNKLKDLVEKRKISRFINELIEEKLQATEKKEKEQLRRQLIKGYQAVAKSQKRKAEDEI</sequence>
<proteinExistence type="inferred from homology"/>
<feature type="non-terminal residue" evidence="3">
    <location>
        <position position="1"/>
    </location>
</feature>
<dbReference type="SUPFAM" id="SSF56059">
    <property type="entry name" value="Glutathione synthetase ATP-binding domain-like"/>
    <property type="match status" value="1"/>
</dbReference>
<accession>A0A9N9CM97</accession>
<evidence type="ECO:0000313" key="4">
    <source>
        <dbReference type="Proteomes" id="UP000789508"/>
    </source>
</evidence>
<dbReference type="InterPro" id="IPR036165">
    <property type="entry name" value="YefM-like_sf"/>
</dbReference>
<dbReference type="EMBL" id="CAJVPS010004540">
    <property type="protein sequence ID" value="CAG8604987.1"/>
    <property type="molecule type" value="Genomic_DNA"/>
</dbReference>
<dbReference type="AlphaFoldDB" id="A0A9N9CM97"/>
<keyword evidence="4" id="KW-1185">Reference proteome</keyword>
<dbReference type="SUPFAM" id="SSF143120">
    <property type="entry name" value="YefM-like"/>
    <property type="match status" value="1"/>
</dbReference>
<evidence type="ECO:0000256" key="2">
    <source>
        <dbReference type="SAM" id="MobiDB-lite"/>
    </source>
</evidence>
<dbReference type="Proteomes" id="UP000789508">
    <property type="component" value="Unassembled WGS sequence"/>
</dbReference>
<gene>
    <name evidence="3" type="ORF">ALEPTO_LOCUS8311</name>
</gene>
<comment type="caution">
    <text evidence="3">The sequence shown here is derived from an EMBL/GenBank/DDBJ whole genome shotgun (WGS) entry which is preliminary data.</text>
</comment>
<feature type="region of interest" description="Disordered" evidence="2">
    <location>
        <begin position="1"/>
        <end position="23"/>
    </location>
</feature>
<reference evidence="3" key="1">
    <citation type="submission" date="2021-06" db="EMBL/GenBank/DDBJ databases">
        <authorList>
            <person name="Kallberg Y."/>
            <person name="Tangrot J."/>
            <person name="Rosling A."/>
        </authorList>
    </citation>
    <scope>NUCLEOTIDE SEQUENCE</scope>
    <source>
        <strain evidence="3">FL130A</strain>
    </source>
</reference>
<organism evidence="3 4">
    <name type="scientific">Ambispora leptoticha</name>
    <dbReference type="NCBI Taxonomy" id="144679"/>
    <lineage>
        <taxon>Eukaryota</taxon>
        <taxon>Fungi</taxon>
        <taxon>Fungi incertae sedis</taxon>
        <taxon>Mucoromycota</taxon>
        <taxon>Glomeromycotina</taxon>
        <taxon>Glomeromycetes</taxon>
        <taxon>Archaeosporales</taxon>
        <taxon>Ambisporaceae</taxon>
        <taxon>Ambispora</taxon>
    </lineage>
</organism>
<protein>
    <submittedName>
        <fullName evidence="3">3585_t:CDS:1</fullName>
    </submittedName>
</protein>
<evidence type="ECO:0000313" key="3">
    <source>
        <dbReference type="EMBL" id="CAG8604987.1"/>
    </source>
</evidence>
<name>A0A9N9CM97_9GLOM</name>
<comment type="similarity">
    <text evidence="1">Belongs to the phD/YefM antitoxin family.</text>
</comment>